<accession>A0A2T3KT99</accession>
<dbReference type="AlphaFoldDB" id="A0A2T3KT99"/>
<dbReference type="SUPFAM" id="SSF53474">
    <property type="entry name" value="alpha/beta-Hydrolases"/>
    <property type="match status" value="1"/>
</dbReference>
<dbReference type="NCBIfam" id="NF008291">
    <property type="entry name" value="PRK11071.1"/>
    <property type="match status" value="1"/>
</dbReference>
<dbReference type="Gene3D" id="3.40.50.1820">
    <property type="entry name" value="alpha/beta hydrolase"/>
    <property type="match status" value="1"/>
</dbReference>
<dbReference type="EMBL" id="PYNS01000016">
    <property type="protein sequence ID" value="PSV09764.1"/>
    <property type="molecule type" value="Genomic_DNA"/>
</dbReference>
<dbReference type="InterPro" id="IPR029058">
    <property type="entry name" value="AB_hydrolase_fold"/>
</dbReference>
<evidence type="ECO:0000313" key="1">
    <source>
        <dbReference type="EMBL" id="PSV09764.1"/>
    </source>
</evidence>
<sequence length="193" mass="21763">MQSVLVYLHGFNSSPQSLKALQMAEYCAAHRPDIQLVMPQLPSYPNDAAEYLTQLMDSLKDGDNKVGLVGSSLGGYLCTWLSERFDVPAVLVNPAVKPYELLVDYLGSQQNPYSGEEYVLVPEHMAQLQQLDVETITHPERLWVLLQEADEVLDYRQAVTKYAQSKLTIEPNGDHSFVNFERFPAAIIQFLDL</sequence>
<dbReference type="Proteomes" id="UP000240530">
    <property type="component" value="Unassembled WGS sequence"/>
</dbReference>
<organism evidence="1 2">
    <name type="scientific">Photobacterium leiognathi subsp. mandapamensis</name>
    <name type="common">Photobacterium mandapamensis</name>
    <dbReference type="NCBI Taxonomy" id="48408"/>
    <lineage>
        <taxon>Bacteria</taxon>
        <taxon>Pseudomonadati</taxon>
        <taxon>Pseudomonadota</taxon>
        <taxon>Gammaproteobacteria</taxon>
        <taxon>Vibrionales</taxon>
        <taxon>Vibrionaceae</taxon>
        <taxon>Photobacterium</taxon>
    </lineage>
</organism>
<protein>
    <submittedName>
        <fullName evidence="1">Esterase YqiA</fullName>
    </submittedName>
</protein>
<dbReference type="PANTHER" id="PTHR35602">
    <property type="entry name" value="ESTERASE YQIA-RELATED"/>
    <property type="match status" value="1"/>
</dbReference>
<comment type="caution">
    <text evidence="1">The sequence shown here is derived from an EMBL/GenBank/DDBJ whole genome shotgun (WGS) entry which is preliminary data.</text>
</comment>
<gene>
    <name evidence="1" type="ORF">C0W93_14135</name>
</gene>
<dbReference type="InterPro" id="IPR008886">
    <property type="entry name" value="UPF0227/Esterase_YqiA"/>
</dbReference>
<name>A0A2T3KT99_PHOLD</name>
<dbReference type="Pfam" id="PF05728">
    <property type="entry name" value="UPF0227"/>
    <property type="match status" value="1"/>
</dbReference>
<dbReference type="PANTHER" id="PTHR35602:SF3">
    <property type="entry name" value="ESTERASE YQIA"/>
    <property type="match status" value="1"/>
</dbReference>
<dbReference type="RefSeq" id="WP_023932233.1">
    <property type="nucleotide sequence ID" value="NZ_JAUZMN010000001.1"/>
</dbReference>
<reference evidence="1 2" key="1">
    <citation type="submission" date="2018-03" db="EMBL/GenBank/DDBJ databases">
        <title>Whole genome sequencing of Histamine producing bacteria.</title>
        <authorList>
            <person name="Butler K."/>
        </authorList>
    </citation>
    <scope>NUCLEOTIDE SEQUENCE [LARGE SCALE GENOMIC DNA]</scope>
    <source>
        <strain evidence="1 2">Res.4.1</strain>
    </source>
</reference>
<evidence type="ECO:0000313" key="2">
    <source>
        <dbReference type="Proteomes" id="UP000240530"/>
    </source>
</evidence>
<proteinExistence type="predicted"/>